<gene>
    <name evidence="1" type="ORF">phiSHEF4_22</name>
</gene>
<name>A0A249XUF0_9CAUD</name>
<sequence length="270" mass="31392">MEKEKRTEVGNLSAFNYDIHYTGSKGNSVSIYTNQFNILVDAGKPYKFIEPLLYEKHFLIYSHRHGDHFKPAVYKKIRENFPNIKILANEEVSNLMFEKTKIPADVVFSDNFQFQIGTMKFTTIQNYHGAGEELVDCHGFIIEDVESGEVLLYATDLSTTIDYQEYLDKNALQVDYFLLESNYDPQVIEFYESTKAHTGFDIFSNGSYRHLASTEHKEFTEKYCKPDSIVVPLHQSETYSTFEGLIKRTKKDENKITMEDVEAWKKTKTK</sequence>
<dbReference type="SUPFAM" id="SSF56281">
    <property type="entry name" value="Metallo-hydrolase/oxidoreductase"/>
    <property type="match status" value="1"/>
</dbReference>
<dbReference type="OrthoDB" id="5946at10239"/>
<accession>A0A249XUF0</accession>
<dbReference type="PANTHER" id="PTHR47619:SF1">
    <property type="entry name" value="EXODEOXYRIBONUCLEASE WALJ"/>
    <property type="match status" value="1"/>
</dbReference>
<dbReference type="PANTHER" id="PTHR47619">
    <property type="entry name" value="METALLO-HYDROLASE YYCJ-RELATED"/>
    <property type="match status" value="1"/>
</dbReference>
<dbReference type="InterPro" id="IPR052533">
    <property type="entry name" value="WalJ/YycJ-like"/>
</dbReference>
<evidence type="ECO:0000313" key="1">
    <source>
        <dbReference type="EMBL" id="ASZ75615.1"/>
    </source>
</evidence>
<organism evidence="1 2">
    <name type="scientific">Enterococcus phage phiSHEF4</name>
    <dbReference type="NCBI Taxonomy" id="2030923"/>
    <lineage>
        <taxon>Viruses</taxon>
        <taxon>Duplodnaviria</taxon>
        <taxon>Heunggongvirae</taxon>
        <taxon>Uroviricota</taxon>
        <taxon>Caudoviricetes</taxon>
        <taxon>Efquatrovirus</taxon>
        <taxon>Efquatrovirus SHEF4</taxon>
    </lineage>
</organism>
<protein>
    <submittedName>
        <fullName evidence="1">Beta-lactamase superfamily domain protein</fullName>
    </submittedName>
</protein>
<dbReference type="InterPro" id="IPR036866">
    <property type="entry name" value="RibonucZ/Hydroxyglut_hydro"/>
</dbReference>
<dbReference type="Proteomes" id="UP000223069">
    <property type="component" value="Segment"/>
</dbReference>
<dbReference type="Gene3D" id="3.60.15.10">
    <property type="entry name" value="Ribonuclease Z/Hydroxyacylglutathione hydrolase-like"/>
    <property type="match status" value="1"/>
</dbReference>
<evidence type="ECO:0000313" key="2">
    <source>
        <dbReference type="Proteomes" id="UP000223069"/>
    </source>
</evidence>
<dbReference type="EMBL" id="MF678789">
    <property type="protein sequence ID" value="ASZ75615.1"/>
    <property type="molecule type" value="Genomic_DNA"/>
</dbReference>
<reference evidence="1 2" key="1">
    <citation type="submission" date="2017-08" db="EMBL/GenBank/DDBJ databases">
        <title>Sequence of Bacteriophage phiSHEF4, isolated from wastewater withtarget organism Enterococcus faecalis EF3.</title>
        <authorList>
            <person name="Stafford G.P."/>
            <person name="Al-Zubidi M.I."/>
        </authorList>
    </citation>
    <scope>NUCLEOTIDE SEQUENCE [LARGE SCALE GENOMIC DNA]</scope>
</reference>
<proteinExistence type="predicted"/>
<keyword evidence="2" id="KW-1185">Reference proteome</keyword>